<dbReference type="EMBL" id="VSRR010001087">
    <property type="protein sequence ID" value="MPC22427.1"/>
    <property type="molecule type" value="Genomic_DNA"/>
</dbReference>
<feature type="region of interest" description="Disordered" evidence="1">
    <location>
        <begin position="44"/>
        <end position="100"/>
    </location>
</feature>
<feature type="compositionally biased region" description="Basic and acidic residues" evidence="1">
    <location>
        <begin position="81"/>
        <end position="96"/>
    </location>
</feature>
<accession>A0A5B7DMS4</accession>
<feature type="compositionally biased region" description="Basic residues" evidence="1">
    <location>
        <begin position="224"/>
        <end position="240"/>
    </location>
</feature>
<organism evidence="2 3">
    <name type="scientific">Portunus trituberculatus</name>
    <name type="common">Swimming crab</name>
    <name type="synonym">Neptunus trituberculatus</name>
    <dbReference type="NCBI Taxonomy" id="210409"/>
    <lineage>
        <taxon>Eukaryota</taxon>
        <taxon>Metazoa</taxon>
        <taxon>Ecdysozoa</taxon>
        <taxon>Arthropoda</taxon>
        <taxon>Crustacea</taxon>
        <taxon>Multicrustacea</taxon>
        <taxon>Malacostraca</taxon>
        <taxon>Eumalacostraca</taxon>
        <taxon>Eucarida</taxon>
        <taxon>Decapoda</taxon>
        <taxon>Pleocyemata</taxon>
        <taxon>Brachyura</taxon>
        <taxon>Eubrachyura</taxon>
        <taxon>Portunoidea</taxon>
        <taxon>Portunidae</taxon>
        <taxon>Portuninae</taxon>
        <taxon>Portunus</taxon>
    </lineage>
</organism>
<dbReference type="OrthoDB" id="10678906at2759"/>
<dbReference type="Proteomes" id="UP000324222">
    <property type="component" value="Unassembled WGS sequence"/>
</dbReference>
<dbReference type="AlphaFoldDB" id="A0A5B7DMS4"/>
<reference evidence="2 3" key="1">
    <citation type="submission" date="2019-05" db="EMBL/GenBank/DDBJ databases">
        <title>Another draft genome of Portunus trituberculatus and its Hox gene families provides insights of decapod evolution.</title>
        <authorList>
            <person name="Jeong J.-H."/>
            <person name="Song I."/>
            <person name="Kim S."/>
            <person name="Choi T."/>
            <person name="Kim D."/>
            <person name="Ryu S."/>
            <person name="Kim W."/>
        </authorList>
    </citation>
    <scope>NUCLEOTIDE SEQUENCE [LARGE SCALE GENOMIC DNA]</scope>
    <source>
        <tissue evidence="2">Muscle</tissue>
    </source>
</reference>
<name>A0A5B7DMS4_PORTR</name>
<gene>
    <name evidence="2" type="ORF">E2C01_015440</name>
</gene>
<proteinExistence type="predicted"/>
<evidence type="ECO:0000313" key="2">
    <source>
        <dbReference type="EMBL" id="MPC22427.1"/>
    </source>
</evidence>
<feature type="region of interest" description="Disordered" evidence="1">
    <location>
        <begin position="218"/>
        <end position="248"/>
    </location>
</feature>
<protein>
    <submittedName>
        <fullName evidence="2">Uncharacterized protein</fullName>
    </submittedName>
</protein>
<keyword evidence="3" id="KW-1185">Reference proteome</keyword>
<sequence>MEDLEETMLQLHQSLERKSLSIFKVPGSNTKPVRKVCRDKISIDKMEDSESSDLEVPVNNGSDSKIPEEITHIHNNLTPDTRQDGEPKSKSKDHPRNLPAITALKPEICKEVVKFVSSCSATTKTETTVHPRNMNQVKSTHSRMNENLQQSYSSQKNQLETCTSVNKTKITVSLPPMSFKTENQLLKVFFEISKLHGCDVSVDRKDSAMRDEDRIRELASHHLGSSKKLTKASGIQKRKSQQLTNKQQNSATFQELRILQSKLHSLGTQIQPIEVKQEQTQCQDSSSDSDSFPLLYPEYLHSTKIPTLWLTTLGWDALPLGKPPVVPSYSPHSRGMIMPIT</sequence>
<comment type="caution">
    <text evidence="2">The sequence shown here is derived from an EMBL/GenBank/DDBJ whole genome shotgun (WGS) entry which is preliminary data.</text>
</comment>
<evidence type="ECO:0000313" key="3">
    <source>
        <dbReference type="Proteomes" id="UP000324222"/>
    </source>
</evidence>
<evidence type="ECO:0000256" key="1">
    <source>
        <dbReference type="SAM" id="MobiDB-lite"/>
    </source>
</evidence>